<name>A0A7H1E002_9FLAO</name>
<accession>A0A7H1E002</accession>
<evidence type="ECO:0000259" key="2">
    <source>
        <dbReference type="Pfam" id="PF03968"/>
    </source>
</evidence>
<keyword evidence="4" id="KW-1185">Reference proteome</keyword>
<dbReference type="AlphaFoldDB" id="A0A7H1E002"/>
<sequence length="120" mass="13604">MINSIKILGLGLLFITSQDTFAQNVNEKFKSGNLTLKADNIKIDNTTSIVVYEGNVSLTSDNITFDCADKIMLDTKNQKMEIYKPKNFKFISMETVNIKNQDKPNLDVVTFYAKEGRLEL</sequence>
<dbReference type="Gene3D" id="2.60.450.10">
    <property type="entry name" value="Lipopolysaccharide (LPS) transport protein A like domain"/>
    <property type="match status" value="1"/>
</dbReference>
<proteinExistence type="predicted"/>
<evidence type="ECO:0000313" key="4">
    <source>
        <dbReference type="Proteomes" id="UP000516438"/>
    </source>
</evidence>
<dbReference type="KEGG" id="cmaq:H0S70_06255"/>
<reference evidence="3 4" key="1">
    <citation type="submission" date="2020-07" db="EMBL/GenBank/DDBJ databases">
        <title>Complete genome and description of Chryseobacterium manosquense strain Marseille-Q2069 sp. nov.</title>
        <authorList>
            <person name="Boxberger M."/>
        </authorList>
    </citation>
    <scope>NUCLEOTIDE SEQUENCE [LARGE SCALE GENOMIC DNA]</scope>
    <source>
        <strain evidence="3 4">Marseille-Q2069</strain>
    </source>
</reference>
<dbReference type="Pfam" id="PF03968">
    <property type="entry name" value="LptD_N"/>
    <property type="match status" value="1"/>
</dbReference>
<dbReference type="RefSeq" id="WP_188322088.1">
    <property type="nucleotide sequence ID" value="NZ_CP060203.1"/>
</dbReference>
<organism evidence="3 4">
    <name type="scientific">Chryseobacterium manosquense</name>
    <dbReference type="NCBI Taxonomy" id="2754694"/>
    <lineage>
        <taxon>Bacteria</taxon>
        <taxon>Pseudomonadati</taxon>
        <taxon>Bacteroidota</taxon>
        <taxon>Flavobacteriia</taxon>
        <taxon>Flavobacteriales</taxon>
        <taxon>Weeksellaceae</taxon>
        <taxon>Chryseobacterium group</taxon>
        <taxon>Chryseobacterium</taxon>
    </lineage>
</organism>
<protein>
    <recommendedName>
        <fullName evidence="2">Organic solvent tolerance-like N-terminal domain-containing protein</fullName>
    </recommendedName>
</protein>
<feature type="chain" id="PRO_5029016900" description="Organic solvent tolerance-like N-terminal domain-containing protein" evidence="1">
    <location>
        <begin position="23"/>
        <end position="120"/>
    </location>
</feature>
<dbReference type="EMBL" id="CP060203">
    <property type="protein sequence ID" value="QNS42560.1"/>
    <property type="molecule type" value="Genomic_DNA"/>
</dbReference>
<feature type="domain" description="Organic solvent tolerance-like N-terminal" evidence="2">
    <location>
        <begin position="37"/>
        <end position="87"/>
    </location>
</feature>
<feature type="signal peptide" evidence="1">
    <location>
        <begin position="1"/>
        <end position="22"/>
    </location>
</feature>
<evidence type="ECO:0000313" key="3">
    <source>
        <dbReference type="EMBL" id="QNS42560.1"/>
    </source>
</evidence>
<evidence type="ECO:0000256" key="1">
    <source>
        <dbReference type="SAM" id="SignalP"/>
    </source>
</evidence>
<gene>
    <name evidence="3" type="ORF">H0S70_06255</name>
</gene>
<dbReference type="InterPro" id="IPR005653">
    <property type="entry name" value="OstA-like_N"/>
</dbReference>
<dbReference type="Proteomes" id="UP000516438">
    <property type="component" value="Chromosome"/>
</dbReference>
<keyword evidence="1" id="KW-0732">Signal</keyword>